<feature type="binding site" evidence="13">
    <location>
        <begin position="11"/>
        <end position="18"/>
    </location>
    <ligand>
        <name>ATP</name>
        <dbReference type="ChEBI" id="CHEBI:30616"/>
    </ligand>
</feature>
<name>A0A926DTG4_9FIRM</name>
<dbReference type="InterPro" id="IPR008144">
    <property type="entry name" value="Guanylate_kin-like_dom"/>
</dbReference>
<dbReference type="Gene3D" id="3.30.63.10">
    <property type="entry name" value="Guanylate Kinase phosphate binding domain"/>
    <property type="match status" value="1"/>
</dbReference>
<dbReference type="SMART" id="SM00072">
    <property type="entry name" value="GuKc"/>
    <property type="match status" value="1"/>
</dbReference>
<dbReference type="Proteomes" id="UP000657006">
    <property type="component" value="Unassembled WGS sequence"/>
</dbReference>
<reference evidence="15" key="1">
    <citation type="submission" date="2020-08" db="EMBL/GenBank/DDBJ databases">
        <title>Genome public.</title>
        <authorList>
            <person name="Liu C."/>
            <person name="Sun Q."/>
        </authorList>
    </citation>
    <scope>NUCLEOTIDE SEQUENCE</scope>
    <source>
        <strain evidence="15">NSJ-32</strain>
    </source>
</reference>
<dbReference type="InterPro" id="IPR017665">
    <property type="entry name" value="Guanylate_kinase"/>
</dbReference>
<dbReference type="PROSITE" id="PS00856">
    <property type="entry name" value="GUANYLATE_KINASE_1"/>
    <property type="match status" value="1"/>
</dbReference>
<evidence type="ECO:0000256" key="11">
    <source>
        <dbReference type="ARBA" id="ARBA00030128"/>
    </source>
</evidence>
<dbReference type="InterPro" id="IPR027417">
    <property type="entry name" value="P-loop_NTPase"/>
</dbReference>
<organism evidence="15 16">
    <name type="scientific">Bianquea renquensis</name>
    <dbReference type="NCBI Taxonomy" id="2763661"/>
    <lineage>
        <taxon>Bacteria</taxon>
        <taxon>Bacillati</taxon>
        <taxon>Bacillota</taxon>
        <taxon>Clostridia</taxon>
        <taxon>Eubacteriales</taxon>
        <taxon>Bianqueaceae</taxon>
        <taxon>Bianquea</taxon>
    </lineage>
</organism>
<evidence type="ECO:0000313" key="15">
    <source>
        <dbReference type="EMBL" id="MBC8543746.1"/>
    </source>
</evidence>
<feature type="domain" description="Guanylate kinase-like" evidence="14">
    <location>
        <begin position="4"/>
        <end position="181"/>
    </location>
</feature>
<comment type="subcellular location">
    <subcellularLocation>
        <location evidence="2 13">Cytoplasm</location>
    </subcellularLocation>
</comment>
<dbReference type="PANTHER" id="PTHR23117">
    <property type="entry name" value="GUANYLATE KINASE-RELATED"/>
    <property type="match status" value="1"/>
</dbReference>
<evidence type="ECO:0000313" key="16">
    <source>
        <dbReference type="Proteomes" id="UP000657006"/>
    </source>
</evidence>
<evidence type="ECO:0000256" key="5">
    <source>
        <dbReference type="ARBA" id="ARBA00016296"/>
    </source>
</evidence>
<evidence type="ECO:0000256" key="2">
    <source>
        <dbReference type="ARBA" id="ARBA00004496"/>
    </source>
</evidence>
<evidence type="ECO:0000256" key="10">
    <source>
        <dbReference type="ARBA" id="ARBA00022840"/>
    </source>
</evidence>
<dbReference type="GO" id="GO:0005524">
    <property type="term" value="F:ATP binding"/>
    <property type="evidence" value="ECO:0007669"/>
    <property type="project" value="UniProtKB-UniRule"/>
</dbReference>
<evidence type="ECO:0000256" key="9">
    <source>
        <dbReference type="ARBA" id="ARBA00022777"/>
    </source>
</evidence>
<keyword evidence="7 13" id="KW-0808">Transferase</keyword>
<dbReference type="EC" id="2.7.4.8" evidence="4 13"/>
<dbReference type="RefSeq" id="WP_177718458.1">
    <property type="nucleotide sequence ID" value="NZ_JACRSQ010000012.1"/>
</dbReference>
<dbReference type="InterPro" id="IPR020590">
    <property type="entry name" value="Guanylate_kinase_CS"/>
</dbReference>
<dbReference type="PANTHER" id="PTHR23117:SF13">
    <property type="entry name" value="GUANYLATE KINASE"/>
    <property type="match status" value="1"/>
</dbReference>
<dbReference type="HAMAP" id="MF_00328">
    <property type="entry name" value="Guanylate_kinase"/>
    <property type="match status" value="1"/>
</dbReference>
<keyword evidence="6 13" id="KW-0963">Cytoplasm</keyword>
<dbReference type="FunFam" id="3.30.63.10:FF:000005">
    <property type="entry name" value="Guanylate kinase"/>
    <property type="match status" value="1"/>
</dbReference>
<keyword evidence="16" id="KW-1185">Reference proteome</keyword>
<dbReference type="SUPFAM" id="SSF52540">
    <property type="entry name" value="P-loop containing nucleoside triphosphate hydrolases"/>
    <property type="match status" value="1"/>
</dbReference>
<dbReference type="CDD" id="cd00071">
    <property type="entry name" value="GMPK"/>
    <property type="match status" value="1"/>
</dbReference>
<proteinExistence type="inferred from homology"/>
<evidence type="ECO:0000256" key="7">
    <source>
        <dbReference type="ARBA" id="ARBA00022679"/>
    </source>
</evidence>
<dbReference type="PROSITE" id="PS50052">
    <property type="entry name" value="GUANYLATE_KINASE_2"/>
    <property type="match status" value="1"/>
</dbReference>
<evidence type="ECO:0000256" key="3">
    <source>
        <dbReference type="ARBA" id="ARBA00005790"/>
    </source>
</evidence>
<evidence type="ECO:0000256" key="4">
    <source>
        <dbReference type="ARBA" id="ARBA00012961"/>
    </source>
</evidence>
<comment type="caution">
    <text evidence="15">The sequence shown here is derived from an EMBL/GenBank/DDBJ whole genome shotgun (WGS) entry which is preliminary data.</text>
</comment>
<evidence type="ECO:0000256" key="13">
    <source>
        <dbReference type="HAMAP-Rule" id="MF_00328"/>
    </source>
</evidence>
<dbReference type="GO" id="GO:0005829">
    <property type="term" value="C:cytosol"/>
    <property type="evidence" value="ECO:0007669"/>
    <property type="project" value="TreeGrafter"/>
</dbReference>
<dbReference type="Gene3D" id="3.40.50.300">
    <property type="entry name" value="P-loop containing nucleotide triphosphate hydrolases"/>
    <property type="match status" value="1"/>
</dbReference>
<dbReference type="Pfam" id="PF00625">
    <property type="entry name" value="Guanylate_kin"/>
    <property type="match status" value="1"/>
</dbReference>
<dbReference type="AlphaFoldDB" id="A0A926DTG4"/>
<evidence type="ECO:0000256" key="1">
    <source>
        <dbReference type="ARBA" id="ARBA00003531"/>
    </source>
</evidence>
<dbReference type="NCBIfam" id="TIGR03263">
    <property type="entry name" value="guanyl_kin"/>
    <property type="match status" value="1"/>
</dbReference>
<evidence type="ECO:0000256" key="6">
    <source>
        <dbReference type="ARBA" id="ARBA00022490"/>
    </source>
</evidence>
<dbReference type="GO" id="GO:0004385">
    <property type="term" value="F:GMP kinase activity"/>
    <property type="evidence" value="ECO:0007669"/>
    <property type="project" value="UniProtKB-UniRule"/>
</dbReference>
<protein>
    <recommendedName>
        <fullName evidence="5 13">Guanylate kinase</fullName>
        <ecNumber evidence="4 13">2.7.4.8</ecNumber>
    </recommendedName>
    <alternativeName>
        <fullName evidence="11 13">GMP kinase</fullName>
    </alternativeName>
</protein>
<keyword evidence="9 13" id="KW-0418">Kinase</keyword>
<sequence length="207" mass="23666">MRQGTLAIVSGFSGVGKGTVVKDLVKRYPYALSISATTRQPREGEQHGREYYFIQREEFEEMIRRGELFEWARYVDNYYGTPKSFAMEALAEGRDVILEIEVQGALKIKAMVPEALMIFVVPPSMQVLKERLVGRGTESQEAIAKRLRRTVEELPFVQQYEYVVINHTVESCADEIHAIVSASHAKLERNLDHLENLRLQGMEMDAK</sequence>
<comment type="similarity">
    <text evidence="3 13">Belongs to the guanylate kinase family.</text>
</comment>
<comment type="function">
    <text evidence="1 13">Essential for recycling GMP and indirectly, cGMP.</text>
</comment>
<dbReference type="InterPro" id="IPR008145">
    <property type="entry name" value="GK/Ca_channel_bsu"/>
</dbReference>
<evidence type="ECO:0000256" key="12">
    <source>
        <dbReference type="ARBA" id="ARBA00048594"/>
    </source>
</evidence>
<keyword evidence="8 13" id="KW-0547">Nucleotide-binding</keyword>
<gene>
    <name evidence="13 15" type="primary">gmk</name>
    <name evidence="15" type="ORF">H8730_09325</name>
</gene>
<comment type="catalytic activity">
    <reaction evidence="12 13">
        <text>GMP + ATP = GDP + ADP</text>
        <dbReference type="Rhea" id="RHEA:20780"/>
        <dbReference type="ChEBI" id="CHEBI:30616"/>
        <dbReference type="ChEBI" id="CHEBI:58115"/>
        <dbReference type="ChEBI" id="CHEBI:58189"/>
        <dbReference type="ChEBI" id="CHEBI:456216"/>
        <dbReference type="EC" id="2.7.4.8"/>
    </reaction>
</comment>
<dbReference type="EMBL" id="JACRSQ010000012">
    <property type="protein sequence ID" value="MBC8543746.1"/>
    <property type="molecule type" value="Genomic_DNA"/>
</dbReference>
<keyword evidence="10 13" id="KW-0067">ATP-binding</keyword>
<evidence type="ECO:0000259" key="14">
    <source>
        <dbReference type="PROSITE" id="PS50052"/>
    </source>
</evidence>
<evidence type="ECO:0000256" key="8">
    <source>
        <dbReference type="ARBA" id="ARBA00022741"/>
    </source>
</evidence>
<accession>A0A926DTG4</accession>